<comment type="caution">
    <text evidence="2">The sequence shown here is derived from an EMBL/GenBank/DDBJ whole genome shotgun (WGS) entry which is preliminary data.</text>
</comment>
<dbReference type="SUPFAM" id="SSF82199">
    <property type="entry name" value="SET domain"/>
    <property type="match status" value="1"/>
</dbReference>
<sequence length="760" mass="86443">MTKPVDTGLMPSFQSFFPLEHLTDGISHMGQMINAVQDLKGRPIGMVSMKELVGYYMQHQVSNSMKGILVQLTFETTPYEPCIHPMSSLTKTTISDLRYNTRHEGSYILLRLITGLDITGTLFAIAEDENQRVIPVQLFNQNSLPGNELLEIYSAFIVKEPLVEVVGWGEVGIRVDHASDFKCISRYSEDLPAGWKKSIKEKRTVAQWKAVATELYKTGLYAQAVECYSKALEIPSPPGRVQTLRFNRAQALCKLGRSEETLLDLGILTPAMQSYDTALYRKARTFYDLRQYRKSSEVLSVLCKAYPKNPHANRMFSESIKRLLEEKTGMYSFKEMQTKLLARHIVRLEYATYIGPIEVRPASVTGRGLFSSQDVKAGELLLCEKAMAYFSEEDASKRMLCRGYRVGLDSAKAMPLARVELVHEMVRELRTKPSWMADFMNMYHDSYKSTVSSFHDDDGGALVDSFLVHKVMVHNMLHSDTCTRDTYVLRSESKSVFEEERSDFAMAQQPPCGIWRMASFANHSCLLNAQHSFIGDMLIMRATMDIAAGTEILIRYRERATDFLKASKWNPFEDRGFACTCDLCQSIDYTDERILKLREAVLRDLQLFVETVFIESRPGKVEVGDLMMKMNTLLATYEEIDVYLPRLSVFEIKYALTRIFDVGGLPYAAAGLAVECFMNLGYSLTGAITMENQVVSGPLAIEKWGMLDYRLVKCWLILARSYRIMAPHLEHAAKDYAMLFYKMVVGEDHSFNSAYKKMMS</sequence>
<dbReference type="PANTHER" id="PTHR47643:SF2">
    <property type="entry name" value="TPR DOMAIN PROTEIN (AFU_ORTHOLOGUE AFUA_5G12710)"/>
    <property type="match status" value="1"/>
</dbReference>
<reference evidence="2" key="2">
    <citation type="journal article" date="2023" name="IMA Fungus">
        <title>Comparative genomic study of the Penicillium genus elucidates a diverse pangenome and 15 lateral gene transfer events.</title>
        <authorList>
            <person name="Petersen C."/>
            <person name="Sorensen T."/>
            <person name="Nielsen M.R."/>
            <person name="Sondergaard T.E."/>
            <person name="Sorensen J.L."/>
            <person name="Fitzpatrick D.A."/>
            <person name="Frisvad J.C."/>
            <person name="Nielsen K.L."/>
        </authorList>
    </citation>
    <scope>NUCLEOTIDE SEQUENCE</scope>
    <source>
        <strain evidence="2">IBT 29677</strain>
    </source>
</reference>
<dbReference type="InterPro" id="IPR011990">
    <property type="entry name" value="TPR-like_helical_dom_sf"/>
</dbReference>
<evidence type="ECO:0000313" key="2">
    <source>
        <dbReference type="EMBL" id="KAJ5396593.1"/>
    </source>
</evidence>
<dbReference type="Pfam" id="PF00856">
    <property type="entry name" value="SET"/>
    <property type="match status" value="1"/>
</dbReference>
<reference evidence="2" key="1">
    <citation type="submission" date="2022-12" db="EMBL/GenBank/DDBJ databases">
        <authorList>
            <person name="Petersen C."/>
        </authorList>
    </citation>
    <scope>NUCLEOTIDE SEQUENCE</scope>
    <source>
        <strain evidence="2">IBT 29677</strain>
    </source>
</reference>
<dbReference type="Gene3D" id="2.170.270.10">
    <property type="entry name" value="SET domain"/>
    <property type="match status" value="1"/>
</dbReference>
<dbReference type="GeneID" id="81368323"/>
<dbReference type="Gene3D" id="1.25.40.10">
    <property type="entry name" value="Tetratricopeptide repeat domain"/>
    <property type="match status" value="1"/>
</dbReference>
<dbReference type="InterPro" id="IPR001214">
    <property type="entry name" value="SET_dom"/>
</dbReference>
<dbReference type="PANTHER" id="PTHR47643">
    <property type="entry name" value="TPR DOMAIN PROTEIN (AFU_ORTHOLOGUE AFUA_5G12710)"/>
    <property type="match status" value="1"/>
</dbReference>
<dbReference type="PROSITE" id="PS50280">
    <property type="entry name" value="SET"/>
    <property type="match status" value="1"/>
</dbReference>
<dbReference type="Proteomes" id="UP001147747">
    <property type="component" value="Unassembled WGS sequence"/>
</dbReference>
<keyword evidence="3" id="KW-1185">Reference proteome</keyword>
<dbReference type="OrthoDB" id="438641at2759"/>
<dbReference type="InterPro" id="IPR053209">
    <property type="entry name" value="Gramillin-biosynth_MTr"/>
</dbReference>
<organism evidence="2 3">
    <name type="scientific">Penicillium cosmopolitanum</name>
    <dbReference type="NCBI Taxonomy" id="1131564"/>
    <lineage>
        <taxon>Eukaryota</taxon>
        <taxon>Fungi</taxon>
        <taxon>Dikarya</taxon>
        <taxon>Ascomycota</taxon>
        <taxon>Pezizomycotina</taxon>
        <taxon>Eurotiomycetes</taxon>
        <taxon>Eurotiomycetidae</taxon>
        <taxon>Eurotiales</taxon>
        <taxon>Aspergillaceae</taxon>
        <taxon>Penicillium</taxon>
    </lineage>
</organism>
<name>A0A9W9W0S2_9EURO</name>
<dbReference type="RefSeq" id="XP_056488645.1">
    <property type="nucleotide sequence ID" value="XM_056629343.1"/>
</dbReference>
<dbReference type="AlphaFoldDB" id="A0A9W9W0S2"/>
<accession>A0A9W9W0S2</accession>
<protein>
    <submittedName>
        <fullName evidence="2">TPR domain protein</fullName>
    </submittedName>
</protein>
<evidence type="ECO:0000313" key="3">
    <source>
        <dbReference type="Proteomes" id="UP001147747"/>
    </source>
</evidence>
<proteinExistence type="predicted"/>
<gene>
    <name evidence="2" type="ORF">N7509_004706</name>
</gene>
<feature type="domain" description="SET" evidence="1">
    <location>
        <begin position="355"/>
        <end position="557"/>
    </location>
</feature>
<evidence type="ECO:0000259" key="1">
    <source>
        <dbReference type="PROSITE" id="PS50280"/>
    </source>
</evidence>
<dbReference type="EMBL" id="JAPZBU010000006">
    <property type="protein sequence ID" value="KAJ5396593.1"/>
    <property type="molecule type" value="Genomic_DNA"/>
</dbReference>
<dbReference type="SUPFAM" id="SSF48452">
    <property type="entry name" value="TPR-like"/>
    <property type="match status" value="1"/>
</dbReference>
<dbReference type="InterPro" id="IPR046341">
    <property type="entry name" value="SET_dom_sf"/>
</dbReference>